<evidence type="ECO:0000256" key="1">
    <source>
        <dbReference type="SAM" id="Phobius"/>
    </source>
</evidence>
<dbReference type="AlphaFoldDB" id="A0A1Y5PF22"/>
<reference evidence="2" key="1">
    <citation type="submission" date="2016-03" db="EMBL/GenBank/DDBJ databases">
        <authorList>
            <person name="Ploux O."/>
        </authorList>
    </citation>
    <scope>NUCLEOTIDE SEQUENCE</scope>
    <source>
        <strain evidence="2">UC10</strain>
    </source>
</reference>
<sequence>MIVYSRRGLVAWVVVYRMGYGLGLVAQAVLVFGPSVFGRRAHAAPPNGAIAASTSAS</sequence>
<keyword evidence="1" id="KW-0812">Transmembrane</keyword>
<gene>
    <name evidence="2" type="ORF">MHPYR_410006</name>
</gene>
<proteinExistence type="predicted"/>
<keyword evidence="1" id="KW-0472">Membrane</keyword>
<feature type="transmembrane region" description="Helical" evidence="1">
    <location>
        <begin position="9"/>
        <end position="32"/>
    </location>
</feature>
<protein>
    <submittedName>
        <fullName evidence="2">Uncharacterized protein</fullName>
    </submittedName>
</protein>
<evidence type="ECO:0000313" key="2">
    <source>
        <dbReference type="EMBL" id="SBS77296.1"/>
    </source>
</evidence>
<organism evidence="2">
    <name type="scientific">uncultured Mycobacterium sp</name>
    <dbReference type="NCBI Taxonomy" id="171292"/>
    <lineage>
        <taxon>Bacteria</taxon>
        <taxon>Bacillati</taxon>
        <taxon>Actinomycetota</taxon>
        <taxon>Actinomycetes</taxon>
        <taxon>Mycobacteriales</taxon>
        <taxon>Mycobacteriaceae</taxon>
        <taxon>Mycobacterium</taxon>
        <taxon>environmental samples</taxon>
    </lineage>
</organism>
<accession>A0A1Y5PF22</accession>
<dbReference type="EMBL" id="FLQS01000036">
    <property type="protein sequence ID" value="SBS77296.1"/>
    <property type="molecule type" value="Genomic_DNA"/>
</dbReference>
<name>A0A1Y5PF22_9MYCO</name>
<keyword evidence="1" id="KW-1133">Transmembrane helix</keyword>